<sequence>MRGTQDVPRRFRMYRAQLCRPCHPERSRCGSLARCQNLAATSCGTRSNVEQSLRMPEGAHAACDLFDVVVVSPGGGATMKKVSIVIPTRNRAELLPATLESAFAAASDAEIIVVDDASTDDTEAVCRGTPGLTYIRLREQKGTSTARNEAIRASAAEFVAFLDDDDLRLPGSIDRQLAILDRAGESALICGRAFIGEPQYSLPTGWLVPDQGVVGDAFWQLLEANFIVVSTVVARRRVLLDCGLFDPELPTLEDYDLWVRLAEKYRFEYLDEPVAVYRARSDVSGQKTSDRAVHDQIHKDLHRRLLALPRAAEAPARWRRRVHRKHMAIIYDSLVYDAARSLLTGNVEAARSWLIAAMRMKPWHPKAPGSLLWLHLRKKHLQYEPSRVPTVPVMSIERRLG</sequence>
<dbReference type="Pfam" id="PF00535">
    <property type="entry name" value="Glycos_transf_2"/>
    <property type="match status" value="1"/>
</dbReference>
<evidence type="ECO:0000313" key="2">
    <source>
        <dbReference type="EMBL" id="TFI60301.1"/>
    </source>
</evidence>
<feature type="domain" description="Glycosyltransferase 2-like" evidence="1">
    <location>
        <begin position="83"/>
        <end position="206"/>
    </location>
</feature>
<dbReference type="PANTHER" id="PTHR43685">
    <property type="entry name" value="GLYCOSYLTRANSFERASE"/>
    <property type="match status" value="1"/>
</dbReference>
<proteinExistence type="predicted"/>
<dbReference type="PANTHER" id="PTHR43685:SF2">
    <property type="entry name" value="GLYCOSYLTRANSFERASE 2-LIKE DOMAIN-CONTAINING PROTEIN"/>
    <property type="match status" value="1"/>
</dbReference>
<evidence type="ECO:0000313" key="3">
    <source>
        <dbReference type="Proteomes" id="UP000298213"/>
    </source>
</evidence>
<dbReference type="InterPro" id="IPR001173">
    <property type="entry name" value="Glyco_trans_2-like"/>
</dbReference>
<dbReference type="AlphaFoldDB" id="A0A4Y8ZW81"/>
<keyword evidence="2" id="KW-0808">Transferase</keyword>
<reference evidence="2 3" key="1">
    <citation type="submission" date="2019-03" db="EMBL/GenBank/DDBJ databases">
        <title>Genome sequence of Sphingomonas sp. 17J27-24.</title>
        <authorList>
            <person name="Kim M."/>
            <person name="Maeng S."/>
            <person name="Sathiyaraj S."/>
        </authorList>
    </citation>
    <scope>NUCLEOTIDE SEQUENCE [LARGE SCALE GENOMIC DNA]</scope>
    <source>
        <strain evidence="2 3">17J27-24</strain>
    </source>
</reference>
<organism evidence="2 3">
    <name type="scientific">Sphingomonas parva</name>
    <dbReference type="NCBI Taxonomy" id="2555898"/>
    <lineage>
        <taxon>Bacteria</taxon>
        <taxon>Pseudomonadati</taxon>
        <taxon>Pseudomonadota</taxon>
        <taxon>Alphaproteobacteria</taxon>
        <taxon>Sphingomonadales</taxon>
        <taxon>Sphingomonadaceae</taxon>
        <taxon>Sphingomonas</taxon>
    </lineage>
</organism>
<comment type="caution">
    <text evidence="2">The sequence shown here is derived from an EMBL/GenBank/DDBJ whole genome shotgun (WGS) entry which is preliminary data.</text>
</comment>
<dbReference type="GO" id="GO:0016740">
    <property type="term" value="F:transferase activity"/>
    <property type="evidence" value="ECO:0007669"/>
    <property type="project" value="UniProtKB-KW"/>
</dbReference>
<gene>
    <name evidence="2" type="ORF">E2493_00900</name>
</gene>
<dbReference type="InterPro" id="IPR029044">
    <property type="entry name" value="Nucleotide-diphossugar_trans"/>
</dbReference>
<dbReference type="InterPro" id="IPR050834">
    <property type="entry name" value="Glycosyltransf_2"/>
</dbReference>
<accession>A0A4Y8ZW81</accession>
<keyword evidence="3" id="KW-1185">Reference proteome</keyword>
<dbReference type="SUPFAM" id="SSF53448">
    <property type="entry name" value="Nucleotide-diphospho-sugar transferases"/>
    <property type="match status" value="1"/>
</dbReference>
<protein>
    <submittedName>
        <fullName evidence="2">Glycosyltransferase</fullName>
    </submittedName>
</protein>
<dbReference type="Gene3D" id="3.90.550.10">
    <property type="entry name" value="Spore Coat Polysaccharide Biosynthesis Protein SpsA, Chain A"/>
    <property type="match status" value="1"/>
</dbReference>
<evidence type="ECO:0000259" key="1">
    <source>
        <dbReference type="Pfam" id="PF00535"/>
    </source>
</evidence>
<dbReference type="OrthoDB" id="6383742at2"/>
<name>A0A4Y8ZW81_9SPHN</name>
<dbReference type="EMBL" id="SPDV01000001">
    <property type="protein sequence ID" value="TFI60301.1"/>
    <property type="molecule type" value="Genomic_DNA"/>
</dbReference>
<dbReference type="Proteomes" id="UP000298213">
    <property type="component" value="Unassembled WGS sequence"/>
</dbReference>